<dbReference type="Proteomes" id="UP001604277">
    <property type="component" value="Unassembled WGS sequence"/>
</dbReference>
<evidence type="ECO:0000313" key="1">
    <source>
        <dbReference type="EMBL" id="KAL2522906.1"/>
    </source>
</evidence>
<reference evidence="2" key="1">
    <citation type="submission" date="2024-07" db="EMBL/GenBank/DDBJ databases">
        <title>Two chromosome-level genome assemblies of Korean endemic species Abeliophyllum distichum and Forsythia ovata (Oleaceae).</title>
        <authorList>
            <person name="Jang H."/>
        </authorList>
    </citation>
    <scope>NUCLEOTIDE SEQUENCE [LARGE SCALE GENOMIC DNA]</scope>
</reference>
<organism evidence="1 2">
    <name type="scientific">Forsythia ovata</name>
    <dbReference type="NCBI Taxonomy" id="205694"/>
    <lineage>
        <taxon>Eukaryota</taxon>
        <taxon>Viridiplantae</taxon>
        <taxon>Streptophyta</taxon>
        <taxon>Embryophyta</taxon>
        <taxon>Tracheophyta</taxon>
        <taxon>Spermatophyta</taxon>
        <taxon>Magnoliopsida</taxon>
        <taxon>eudicotyledons</taxon>
        <taxon>Gunneridae</taxon>
        <taxon>Pentapetalae</taxon>
        <taxon>asterids</taxon>
        <taxon>lamiids</taxon>
        <taxon>Lamiales</taxon>
        <taxon>Oleaceae</taxon>
        <taxon>Forsythieae</taxon>
        <taxon>Forsythia</taxon>
    </lineage>
</organism>
<proteinExistence type="predicted"/>
<protein>
    <submittedName>
        <fullName evidence="1">Uncharacterized protein</fullName>
    </submittedName>
</protein>
<gene>
    <name evidence="1" type="ORF">Fot_26829</name>
</gene>
<evidence type="ECO:0000313" key="2">
    <source>
        <dbReference type="Proteomes" id="UP001604277"/>
    </source>
</evidence>
<dbReference type="EMBL" id="JBFOLJ010000007">
    <property type="protein sequence ID" value="KAL2522906.1"/>
    <property type="molecule type" value="Genomic_DNA"/>
</dbReference>
<sequence>MVQKHIRFSFHLLCLNYENKKSRLGKKNEIVQVAKAQKMWGFQCQEISRIGASKNSYHPRSALKESANLQNAGAVLQAKHARKTCILVLASVFLLPNPMLLPKL</sequence>
<name>A0ABD1UD46_9LAMI</name>
<dbReference type="AlphaFoldDB" id="A0ABD1UD46"/>
<comment type="caution">
    <text evidence="1">The sequence shown here is derived from an EMBL/GenBank/DDBJ whole genome shotgun (WGS) entry which is preliminary data.</text>
</comment>
<accession>A0ABD1UD46</accession>
<keyword evidence="2" id="KW-1185">Reference proteome</keyword>